<protein>
    <submittedName>
        <fullName evidence="1">Helix-turn-helix domain-containing protein</fullName>
    </submittedName>
</protein>
<proteinExistence type="predicted"/>
<dbReference type="SUPFAM" id="SSF46785">
    <property type="entry name" value="Winged helix' DNA-binding domain"/>
    <property type="match status" value="1"/>
</dbReference>
<organism evidence="1 2">
    <name type="scientific">Algivirga pacifica</name>
    <dbReference type="NCBI Taxonomy" id="1162670"/>
    <lineage>
        <taxon>Bacteria</taxon>
        <taxon>Pseudomonadati</taxon>
        <taxon>Bacteroidota</taxon>
        <taxon>Cytophagia</taxon>
        <taxon>Cytophagales</taxon>
        <taxon>Flammeovirgaceae</taxon>
        <taxon>Algivirga</taxon>
    </lineage>
</organism>
<evidence type="ECO:0000313" key="1">
    <source>
        <dbReference type="EMBL" id="GAA4826721.1"/>
    </source>
</evidence>
<evidence type="ECO:0000313" key="2">
    <source>
        <dbReference type="Proteomes" id="UP001500298"/>
    </source>
</evidence>
<accession>A0ABP9D391</accession>
<dbReference type="InterPro" id="IPR036390">
    <property type="entry name" value="WH_DNA-bd_sf"/>
</dbReference>
<keyword evidence="2" id="KW-1185">Reference proteome</keyword>
<gene>
    <name evidence="1" type="ORF">GCM10023331_09260</name>
</gene>
<dbReference type="Proteomes" id="UP001500298">
    <property type="component" value="Unassembled WGS sequence"/>
</dbReference>
<comment type="caution">
    <text evidence="1">The sequence shown here is derived from an EMBL/GenBank/DDBJ whole genome shotgun (WGS) entry which is preliminary data.</text>
</comment>
<dbReference type="EMBL" id="BAABJX010000017">
    <property type="protein sequence ID" value="GAA4826721.1"/>
    <property type="molecule type" value="Genomic_DNA"/>
</dbReference>
<reference evidence="2" key="1">
    <citation type="journal article" date="2019" name="Int. J. Syst. Evol. Microbiol.">
        <title>The Global Catalogue of Microorganisms (GCM) 10K type strain sequencing project: providing services to taxonomists for standard genome sequencing and annotation.</title>
        <authorList>
            <consortium name="The Broad Institute Genomics Platform"/>
            <consortium name="The Broad Institute Genome Sequencing Center for Infectious Disease"/>
            <person name="Wu L."/>
            <person name="Ma J."/>
        </authorList>
    </citation>
    <scope>NUCLEOTIDE SEQUENCE [LARGE SCALE GENOMIC DNA]</scope>
    <source>
        <strain evidence="2">JCM 18326</strain>
    </source>
</reference>
<name>A0ABP9D391_9BACT</name>
<sequence>MTDVAKLYLILTIFEMLEALITSKTRLKLLLKFFLNPSNTSYLRGLATEFSESTNAVRVELNRLEEANMLLSTYEGNKKIFRVNTTHPLFPDIQAIVFKYVGLDKLIEKVLDNIGDLKEVYLVGALANGVYTEGIDLVIVGDVNEVYLCKAVQKVEETIKKPITYTLDSSGTFSINHLPESALKIWESYGE</sequence>